<dbReference type="AlphaFoldDB" id="J1HKU8"/>
<name>J1HKU8_9ACTO</name>
<accession>J1HKU8</accession>
<dbReference type="Pfam" id="PF11898">
    <property type="entry name" value="DUF3418"/>
    <property type="match status" value="1"/>
</dbReference>
<evidence type="ECO:0000313" key="3">
    <source>
        <dbReference type="Proteomes" id="UP000002941"/>
    </source>
</evidence>
<dbReference type="InterPro" id="IPR024590">
    <property type="entry name" value="HrpA_C"/>
</dbReference>
<dbReference type="PATRIC" id="fig|1125718.3.peg.1069"/>
<reference evidence="2 3" key="1">
    <citation type="submission" date="2012-05" db="EMBL/GenBank/DDBJ databases">
        <authorList>
            <person name="Harkins D.M."/>
            <person name="Madupu R."/>
            <person name="Durkin A.S."/>
            <person name="Torralba M."/>
            <person name="Methe B."/>
            <person name="Sutton G.G."/>
            <person name="Nelson K.E."/>
        </authorList>
    </citation>
    <scope>NUCLEOTIDE SEQUENCE [LARGE SCALE GENOMIC DNA]</scope>
    <source>
        <strain evidence="2 3">F0489</strain>
    </source>
</reference>
<evidence type="ECO:0000259" key="1">
    <source>
        <dbReference type="Pfam" id="PF11898"/>
    </source>
</evidence>
<dbReference type="Proteomes" id="UP000002941">
    <property type="component" value="Unassembled WGS sequence"/>
</dbReference>
<gene>
    <name evidence="2" type="ORF">HMPREF1318_2680</name>
</gene>
<dbReference type="EMBL" id="AKFT01000076">
    <property type="protein sequence ID" value="EJF46153.1"/>
    <property type="molecule type" value="Genomic_DNA"/>
</dbReference>
<dbReference type="eggNOG" id="COG1643">
    <property type="taxonomic scope" value="Bacteria"/>
</dbReference>
<feature type="domain" description="RNA helicase HrpA C-terminal" evidence="1">
    <location>
        <begin position="8"/>
        <end position="295"/>
    </location>
</feature>
<evidence type="ECO:0000313" key="2">
    <source>
        <dbReference type="EMBL" id="EJF46153.1"/>
    </source>
</evidence>
<keyword evidence="3" id="KW-1185">Reference proteome</keyword>
<comment type="caution">
    <text evidence="2">The sequence shown here is derived from an EMBL/GenBank/DDBJ whole genome shotgun (WGS) entry which is preliminary data.</text>
</comment>
<organism evidence="2 3">
    <name type="scientific">Actinomyces massiliensis F0489</name>
    <dbReference type="NCBI Taxonomy" id="1125718"/>
    <lineage>
        <taxon>Bacteria</taxon>
        <taxon>Bacillati</taxon>
        <taxon>Actinomycetota</taxon>
        <taxon>Actinomycetes</taxon>
        <taxon>Actinomycetales</taxon>
        <taxon>Actinomycetaceae</taxon>
        <taxon>Actinomyces</taxon>
    </lineage>
</organism>
<protein>
    <submittedName>
        <fullName evidence="2">PF11898 domain protein</fullName>
    </submittedName>
</protein>
<proteinExistence type="predicted"/>
<sequence>MPGLEAPERSTIPATVESTGTAGLVVRGYPTLRARSARSADLVILSDADAQAREHGGGVTALALARTFLPVGRVTSRWTADESLTLAASPYRSTEALVEDVELAAARVVAGRWAATSGHDLAAVRERVVFTELVGVMRDELEDEVYRAAQAVARTLAAQREVERAVGAHTSLALLNTLQQVREHAAELVFDGFVAATPAEQLTHLPRYLKALALRVEKAESSPTQDAALAYQVAEASAVVDRARERSASAPPDAEREAVLVEARWMLEELRVSLFAQTLGTSRKVSLQRISKLVAKL</sequence>